<dbReference type="SUPFAM" id="SSF51658">
    <property type="entry name" value="Xylose isomerase-like"/>
    <property type="match status" value="1"/>
</dbReference>
<keyword evidence="2" id="KW-1185">Reference proteome</keyword>
<comment type="caution">
    <text evidence="1">The sequence shown here is derived from an EMBL/GenBank/DDBJ whole genome shotgun (WGS) entry which is preliminary data.</text>
</comment>
<protein>
    <recommendedName>
        <fullName evidence="3">Xylose isomerase</fullName>
    </recommendedName>
</protein>
<dbReference type="STRING" id="354355.SAMN05660816_06567"/>
<accession>A0A1V9FC56</accession>
<evidence type="ECO:0000313" key="1">
    <source>
        <dbReference type="EMBL" id="OQP55861.1"/>
    </source>
</evidence>
<dbReference type="RefSeq" id="WP_081197062.1">
    <property type="nucleotide sequence ID" value="NZ_FOCZ01000022.1"/>
</dbReference>
<evidence type="ECO:0000313" key="2">
    <source>
        <dbReference type="Proteomes" id="UP000192610"/>
    </source>
</evidence>
<gene>
    <name evidence="1" type="ORF">A4H97_19900</name>
</gene>
<evidence type="ECO:0008006" key="3">
    <source>
        <dbReference type="Google" id="ProtNLM"/>
    </source>
</evidence>
<proteinExistence type="predicted"/>
<dbReference type="InterPro" id="IPR036237">
    <property type="entry name" value="Xyl_isomerase-like_sf"/>
</dbReference>
<reference evidence="2" key="1">
    <citation type="submission" date="2016-04" db="EMBL/GenBank/DDBJ databases">
        <authorList>
            <person name="Chen L."/>
            <person name="Zhuang W."/>
            <person name="Wang G."/>
        </authorList>
    </citation>
    <scope>NUCLEOTIDE SEQUENCE [LARGE SCALE GENOMIC DNA]</scope>
    <source>
        <strain evidence="2">17621</strain>
    </source>
</reference>
<name>A0A1V9FC56_9BACT</name>
<dbReference type="OrthoDB" id="2555274at2"/>
<dbReference type="Proteomes" id="UP000192610">
    <property type="component" value="Unassembled WGS sequence"/>
</dbReference>
<dbReference type="Gene3D" id="3.20.20.150">
    <property type="entry name" value="Divalent-metal-dependent TIM barrel enzymes"/>
    <property type="match status" value="1"/>
</dbReference>
<sequence length="272" mass="31824">MELKFFCPRWGCEHIDWDAFCEQVKQAGYNGVEYGIPNETEAATLDMVWEKLAKYRLDVIPQHYGTYDADFNQHYDSYAAWLEKVRPYPAIKIDSQTGKDFFTFEQNSRLLEVAAKHEVLTGVPVCHETHRNKFPFAAHVTYYYLLNIPTLRITLDASHWVNVAESYLTDQPKAMALAIERTDHIHARVGYPEGPQVPDPRAPEWKEALGHHLQWWDAVIALKRNMQDIMTITPEFGPYPYMVHLPYTDKPICNQWDVNHFMMQTLRARYTI</sequence>
<organism evidence="1 2">
    <name type="scientific">Niastella yeongjuensis</name>
    <dbReference type="NCBI Taxonomy" id="354355"/>
    <lineage>
        <taxon>Bacteria</taxon>
        <taxon>Pseudomonadati</taxon>
        <taxon>Bacteroidota</taxon>
        <taxon>Chitinophagia</taxon>
        <taxon>Chitinophagales</taxon>
        <taxon>Chitinophagaceae</taxon>
        <taxon>Niastella</taxon>
    </lineage>
</organism>
<dbReference type="EMBL" id="LVXG01000002">
    <property type="protein sequence ID" value="OQP55861.1"/>
    <property type="molecule type" value="Genomic_DNA"/>
</dbReference>
<dbReference type="AlphaFoldDB" id="A0A1V9FC56"/>